<keyword evidence="2" id="KW-1185">Reference proteome</keyword>
<sequence>MAGTIDEHETEHLTPSLEHVLDLDIEVADPLVVGDTGDGERRIIQITDGTVSGRLNGHVLPGGADYQLFREERPTELVAKYAFETDGGARVYVENRGIRVTDPEDSRRLRDGEEVDPEDVYFRSVPEFETADPSLDWLSDSVFVATGIRQPFGVKLAVYRVG</sequence>
<accession>A0A6B0SLQ1</accession>
<organism evidence="1 2">
    <name type="scientific">Halobacterium bonnevillei</name>
    <dbReference type="NCBI Taxonomy" id="2692200"/>
    <lineage>
        <taxon>Archaea</taxon>
        <taxon>Methanobacteriati</taxon>
        <taxon>Methanobacteriota</taxon>
        <taxon>Stenosarchaea group</taxon>
        <taxon>Halobacteria</taxon>
        <taxon>Halobacteriales</taxon>
        <taxon>Halobacteriaceae</taxon>
        <taxon>Halobacterium</taxon>
    </lineage>
</organism>
<dbReference type="Proteomes" id="UP000471521">
    <property type="component" value="Unassembled WGS sequence"/>
</dbReference>
<comment type="caution">
    <text evidence="1">The sequence shown here is derived from an EMBL/GenBank/DDBJ whole genome shotgun (WGS) entry which is preliminary data.</text>
</comment>
<dbReference type="InterPro" id="IPR020915">
    <property type="entry name" value="UPF0311"/>
</dbReference>
<reference evidence="1 2" key="1">
    <citation type="submission" date="2019-12" db="EMBL/GenBank/DDBJ databases">
        <title>Isolation and characterization of three novel carbon monoxide-oxidizing members of Halobacteria from salione crusts and soils.</title>
        <authorList>
            <person name="Myers M.R."/>
            <person name="King G.M."/>
        </authorList>
    </citation>
    <scope>NUCLEOTIDE SEQUENCE [LARGE SCALE GENOMIC DNA]</scope>
    <source>
        <strain evidence="1 2">PCN9</strain>
    </source>
</reference>
<evidence type="ECO:0000313" key="2">
    <source>
        <dbReference type="Proteomes" id="UP000471521"/>
    </source>
</evidence>
<dbReference type="HAMAP" id="MF_00775">
    <property type="entry name" value="UPF0311"/>
    <property type="match status" value="1"/>
</dbReference>
<dbReference type="OrthoDB" id="198469at2157"/>
<dbReference type="PANTHER" id="PTHR37315:SF1">
    <property type="entry name" value="UPF0311 PROTEIN BLR7842"/>
    <property type="match status" value="1"/>
</dbReference>
<dbReference type="PANTHER" id="PTHR37315">
    <property type="entry name" value="UPF0311 PROTEIN BLR7842"/>
    <property type="match status" value="1"/>
</dbReference>
<protein>
    <submittedName>
        <fullName evidence="1">DUF3237 family protein</fullName>
    </submittedName>
</protein>
<evidence type="ECO:0000313" key="1">
    <source>
        <dbReference type="EMBL" id="MXR19862.1"/>
    </source>
</evidence>
<gene>
    <name evidence="1" type="ORF">GRX66_04325</name>
</gene>
<dbReference type="Pfam" id="PF11578">
    <property type="entry name" value="DUF3237"/>
    <property type="match status" value="1"/>
</dbReference>
<dbReference type="RefSeq" id="WP_159525430.1">
    <property type="nucleotide sequence ID" value="NZ_WUUU01000018.1"/>
</dbReference>
<dbReference type="AlphaFoldDB" id="A0A6B0SLQ1"/>
<proteinExistence type="inferred from homology"/>
<name>A0A6B0SLQ1_9EURY</name>
<dbReference type="Gene3D" id="2.40.160.20">
    <property type="match status" value="1"/>
</dbReference>
<dbReference type="EMBL" id="WUUU01000018">
    <property type="protein sequence ID" value="MXR19862.1"/>
    <property type="molecule type" value="Genomic_DNA"/>
</dbReference>